<organism evidence="2">
    <name type="scientific">Caenorhabditis brenneri</name>
    <name type="common">Nematode worm</name>
    <dbReference type="NCBI Taxonomy" id="135651"/>
    <lineage>
        <taxon>Eukaryota</taxon>
        <taxon>Metazoa</taxon>
        <taxon>Ecdysozoa</taxon>
        <taxon>Nematoda</taxon>
        <taxon>Chromadorea</taxon>
        <taxon>Rhabditida</taxon>
        <taxon>Rhabditina</taxon>
        <taxon>Rhabditomorpha</taxon>
        <taxon>Rhabditoidea</taxon>
        <taxon>Rhabditidae</taxon>
        <taxon>Peloderinae</taxon>
        <taxon>Caenorhabditis</taxon>
    </lineage>
</organism>
<reference evidence="2" key="1">
    <citation type="submission" date="2011-07" db="EMBL/GenBank/DDBJ databases">
        <authorList>
            <consortium name="Caenorhabditis brenneri Sequencing and Analysis Consortium"/>
            <person name="Wilson R.K."/>
        </authorList>
    </citation>
    <scope>NUCLEOTIDE SEQUENCE [LARGE SCALE GENOMIC DNA]</scope>
    <source>
        <strain evidence="2">PB2801</strain>
    </source>
</reference>
<dbReference type="EMBL" id="GL379807">
    <property type="protein sequence ID" value="EGT41565.1"/>
    <property type="molecule type" value="Genomic_DNA"/>
</dbReference>
<proteinExistence type="predicted"/>
<dbReference type="AlphaFoldDB" id="G0MQG9"/>
<evidence type="ECO:0008006" key="3">
    <source>
        <dbReference type="Google" id="ProtNLM"/>
    </source>
</evidence>
<protein>
    <recommendedName>
        <fullName evidence="3">F-box domain-containing protein</fullName>
    </recommendedName>
</protein>
<accession>G0MQG9</accession>
<gene>
    <name evidence="1" type="ORF">CAEBREN_18222</name>
</gene>
<evidence type="ECO:0000313" key="2">
    <source>
        <dbReference type="Proteomes" id="UP000008068"/>
    </source>
</evidence>
<evidence type="ECO:0000313" key="1">
    <source>
        <dbReference type="EMBL" id="EGT41565.1"/>
    </source>
</evidence>
<sequence>MKITHAPIPTLPSHQLNDVLKKMNIIDLINYASASPKCENDVKSMMPRRKLKLEIHRKRFYLRLCHERFTYKDVSIYVHNKQTFKKTDKKINIKGCPVVMKQDGRYLHFYFKNEVNGFIFILDYISDLFWSPPINLFMEAEDTKIGWLEITNWIKNKRNSEVESVKYEALDKFEKEDLVYMRNNIRASTVSNSESSDLFTTDLSLFIHHFPQPQK</sequence>
<dbReference type="HOGENOM" id="CLU_1284287_0_0_1"/>
<name>G0MQG9_CAEBE</name>
<keyword evidence="2" id="KW-1185">Reference proteome</keyword>
<dbReference type="InParanoid" id="G0MQG9"/>
<dbReference type="Proteomes" id="UP000008068">
    <property type="component" value="Unassembled WGS sequence"/>
</dbReference>